<evidence type="ECO:0000313" key="2">
    <source>
        <dbReference type="EMBL" id="GJE99711.1"/>
    </source>
</evidence>
<protein>
    <submittedName>
        <fullName evidence="2">Uncharacterized protein</fullName>
    </submittedName>
</protein>
<name>A0A9P3GRA4_9APHY</name>
<evidence type="ECO:0000313" key="3">
    <source>
        <dbReference type="Proteomes" id="UP000703269"/>
    </source>
</evidence>
<proteinExistence type="predicted"/>
<feature type="region of interest" description="Disordered" evidence="1">
    <location>
        <begin position="1"/>
        <end position="21"/>
    </location>
</feature>
<dbReference type="AlphaFoldDB" id="A0A9P3GRA4"/>
<accession>A0A9P3GRA4</accession>
<dbReference type="EMBL" id="BPQB01000117">
    <property type="protein sequence ID" value="GJE99711.1"/>
    <property type="molecule type" value="Genomic_DNA"/>
</dbReference>
<organism evidence="2 3">
    <name type="scientific">Phanerochaete sordida</name>
    <dbReference type="NCBI Taxonomy" id="48140"/>
    <lineage>
        <taxon>Eukaryota</taxon>
        <taxon>Fungi</taxon>
        <taxon>Dikarya</taxon>
        <taxon>Basidiomycota</taxon>
        <taxon>Agaricomycotina</taxon>
        <taxon>Agaricomycetes</taxon>
        <taxon>Polyporales</taxon>
        <taxon>Phanerochaetaceae</taxon>
        <taxon>Phanerochaete</taxon>
    </lineage>
</organism>
<reference evidence="2 3" key="1">
    <citation type="submission" date="2021-08" db="EMBL/GenBank/DDBJ databases">
        <title>Draft Genome Sequence of Phanerochaete sordida strain YK-624.</title>
        <authorList>
            <person name="Mori T."/>
            <person name="Dohra H."/>
            <person name="Suzuki T."/>
            <person name="Kawagishi H."/>
            <person name="Hirai H."/>
        </authorList>
    </citation>
    <scope>NUCLEOTIDE SEQUENCE [LARGE SCALE GENOMIC DNA]</scope>
    <source>
        <strain evidence="2 3">YK-624</strain>
    </source>
</reference>
<sequence>MTQPSYDPRSPATGALELTRAHTSHVSRVRVGRLAIRGRKRAHDVDIVTNPCGVIVSRPSLFGAENVGAFEAKVMKAKL</sequence>
<keyword evidence="3" id="KW-1185">Reference proteome</keyword>
<dbReference type="Proteomes" id="UP000703269">
    <property type="component" value="Unassembled WGS sequence"/>
</dbReference>
<comment type="caution">
    <text evidence="2">The sequence shown here is derived from an EMBL/GenBank/DDBJ whole genome shotgun (WGS) entry which is preliminary data.</text>
</comment>
<gene>
    <name evidence="2" type="ORF">PsYK624_159820</name>
</gene>
<evidence type="ECO:0000256" key="1">
    <source>
        <dbReference type="SAM" id="MobiDB-lite"/>
    </source>
</evidence>